<sequence length="261" mass="29321">MSSVWVLQWKRLRLLQTRPIIKRPGCDVSPGSVFSKCDSLLLLPRTSRLHPNNLQQANHIHTDNSNRVKRTDTQQQINEGAGNKRNEKRVLEQELTKFVFLENMICAQSFTAIDATGNVDITITWLNRTSAQYSSLTQAPNVHAIEPNPLASHAISCSFGLGGAAKYTFEDKDCLCKNSKYSKHSIAMLSGNIQNDTHGLMQINFFMILHMEKTIGNVPSHVKGKKSQNLKTFTDRGASLRASVRLCFLYTKLPSFIFVVL</sequence>
<evidence type="ECO:0000256" key="1">
    <source>
        <dbReference type="SAM" id="MobiDB-lite"/>
    </source>
</evidence>
<organism evidence="2 3">
    <name type="scientific">Saguinus oedipus</name>
    <name type="common">Cotton-top tamarin</name>
    <name type="synonym">Oedipomidas oedipus</name>
    <dbReference type="NCBI Taxonomy" id="9490"/>
    <lineage>
        <taxon>Eukaryota</taxon>
        <taxon>Metazoa</taxon>
        <taxon>Chordata</taxon>
        <taxon>Craniata</taxon>
        <taxon>Vertebrata</taxon>
        <taxon>Euteleostomi</taxon>
        <taxon>Mammalia</taxon>
        <taxon>Eutheria</taxon>
        <taxon>Euarchontoglires</taxon>
        <taxon>Primates</taxon>
        <taxon>Haplorrhini</taxon>
        <taxon>Platyrrhini</taxon>
        <taxon>Cebidae</taxon>
        <taxon>Callitrichinae</taxon>
        <taxon>Saguinus</taxon>
    </lineage>
</organism>
<comment type="caution">
    <text evidence="2">The sequence shown here is derived from an EMBL/GenBank/DDBJ whole genome shotgun (WGS) entry which is preliminary data.</text>
</comment>
<reference evidence="2 3" key="1">
    <citation type="submission" date="2023-05" db="EMBL/GenBank/DDBJ databases">
        <title>B98-5 Cell Line De Novo Hybrid Assembly: An Optical Mapping Approach.</title>
        <authorList>
            <person name="Kananen K."/>
            <person name="Auerbach J.A."/>
            <person name="Kautto E."/>
            <person name="Blachly J.S."/>
        </authorList>
    </citation>
    <scope>NUCLEOTIDE SEQUENCE [LARGE SCALE GENOMIC DNA]</scope>
    <source>
        <strain evidence="2">B95-8</strain>
        <tissue evidence="2">Cell line</tissue>
    </source>
</reference>
<keyword evidence="3" id="KW-1185">Reference proteome</keyword>
<evidence type="ECO:0000313" key="2">
    <source>
        <dbReference type="EMBL" id="KAK2105462.1"/>
    </source>
</evidence>
<protein>
    <submittedName>
        <fullName evidence="2">Uncharacterized protein</fullName>
    </submittedName>
</protein>
<dbReference type="Proteomes" id="UP001266305">
    <property type="component" value="Unassembled WGS sequence"/>
</dbReference>
<name>A0ABQ9V899_SAGOE</name>
<accession>A0ABQ9V899</accession>
<feature type="region of interest" description="Disordered" evidence="1">
    <location>
        <begin position="60"/>
        <end position="85"/>
    </location>
</feature>
<evidence type="ECO:0000313" key="3">
    <source>
        <dbReference type="Proteomes" id="UP001266305"/>
    </source>
</evidence>
<feature type="compositionally biased region" description="Basic and acidic residues" evidence="1">
    <location>
        <begin position="60"/>
        <end position="72"/>
    </location>
</feature>
<gene>
    <name evidence="2" type="ORF">P7K49_014976</name>
</gene>
<proteinExistence type="predicted"/>
<dbReference type="EMBL" id="JASSZA010000007">
    <property type="protein sequence ID" value="KAK2105462.1"/>
    <property type="molecule type" value="Genomic_DNA"/>
</dbReference>